<gene>
    <name evidence="3" type="ORF">SAMN04487945_2615</name>
</gene>
<dbReference type="Pfam" id="PF26503">
    <property type="entry name" value="DUF8167_3rd"/>
    <property type="match status" value="1"/>
</dbReference>
<dbReference type="InterPro" id="IPR058480">
    <property type="entry name" value="DUF8167_N"/>
</dbReference>
<feature type="transmembrane region" description="Helical" evidence="1">
    <location>
        <begin position="45"/>
        <end position="62"/>
    </location>
</feature>
<name>A0A1I0QH58_9EURY</name>
<dbReference type="InterPro" id="IPR058603">
    <property type="entry name" value="DUF8167_2nd"/>
</dbReference>
<dbReference type="RefSeq" id="WP_089669916.1">
    <property type="nucleotide sequence ID" value="NZ_FOJA01000001.1"/>
</dbReference>
<feature type="domain" description="RCK C-terminal" evidence="2">
    <location>
        <begin position="299"/>
        <end position="378"/>
    </location>
</feature>
<proteinExistence type="predicted"/>
<dbReference type="Proteomes" id="UP000198518">
    <property type="component" value="Unassembled WGS sequence"/>
</dbReference>
<dbReference type="AlphaFoldDB" id="A0A1I0QH58"/>
<keyword evidence="1" id="KW-1133">Transmembrane helix</keyword>
<keyword evidence="1" id="KW-0472">Membrane</keyword>
<evidence type="ECO:0000259" key="2">
    <source>
        <dbReference type="PROSITE" id="PS51202"/>
    </source>
</evidence>
<dbReference type="Pfam" id="PF26502">
    <property type="entry name" value="DUF8167_2nd"/>
    <property type="match status" value="1"/>
</dbReference>
<dbReference type="EMBL" id="FOJA01000001">
    <property type="protein sequence ID" value="SEW26480.1"/>
    <property type="molecule type" value="Genomic_DNA"/>
</dbReference>
<sequence length="388" mass="39839">MTTPATVVDGLPTQSAVEVAAVVIVATGVVAVLAAVFRWYFRQQIPFGVALLVDATVVTLYLNTRVALGQAISGSTGPLEPLVVAFNLAAFAVAGALVVPGIRAGDRLGVLVLGATDTRELAADVGGFVQSVGRAIAVDLPEDIADIEGYDPVSGDVKSELAGKTLVFPRRLTVEQLRERVTARLKDDYDVGYVDVELDEDGTVSYLALGRRVAGIGPTLPPGTAAVAAHADPPYAASSGDLVQVWSVADSARERVATAEIRGVHGDAVTLAVDDADAQRVAGGDFRLATLPREPGADHQFAALLRGADETMTVVSVAAGSDLDGATVRDAAGVVVAVRSSGSVDSIPDRSRTLAAGDTVYAVVRPDAARRLETATAAPDAPDATDAP</sequence>
<dbReference type="PROSITE" id="PS51202">
    <property type="entry name" value="RCK_C"/>
    <property type="match status" value="1"/>
</dbReference>
<protein>
    <recommendedName>
        <fullName evidence="2">RCK C-terminal domain-containing protein</fullName>
    </recommendedName>
</protein>
<dbReference type="STRING" id="355548.SAMN04487945_2615"/>
<organism evidence="3 4">
    <name type="scientific">Halobacterium jilantaiense</name>
    <dbReference type="NCBI Taxonomy" id="355548"/>
    <lineage>
        <taxon>Archaea</taxon>
        <taxon>Methanobacteriati</taxon>
        <taxon>Methanobacteriota</taxon>
        <taxon>Stenosarchaea group</taxon>
        <taxon>Halobacteria</taxon>
        <taxon>Halobacteriales</taxon>
        <taxon>Halobacteriaceae</taxon>
        <taxon>Halobacterium</taxon>
    </lineage>
</organism>
<dbReference type="OrthoDB" id="205214at2157"/>
<keyword evidence="1" id="KW-0812">Transmembrane</keyword>
<dbReference type="Pfam" id="PF26501">
    <property type="entry name" value="DUF8167"/>
    <property type="match status" value="1"/>
</dbReference>
<dbReference type="GO" id="GO:0006813">
    <property type="term" value="P:potassium ion transport"/>
    <property type="evidence" value="ECO:0007669"/>
    <property type="project" value="InterPro"/>
</dbReference>
<dbReference type="Gene3D" id="3.30.70.1450">
    <property type="entry name" value="Regulator of K+ conductance, C-terminal domain"/>
    <property type="match status" value="1"/>
</dbReference>
<dbReference type="SUPFAM" id="SSF116726">
    <property type="entry name" value="TrkA C-terminal domain-like"/>
    <property type="match status" value="1"/>
</dbReference>
<reference evidence="3 4" key="1">
    <citation type="submission" date="2016-10" db="EMBL/GenBank/DDBJ databases">
        <authorList>
            <person name="de Groot N.N."/>
        </authorList>
    </citation>
    <scope>NUCLEOTIDE SEQUENCE [LARGE SCALE GENOMIC DNA]</scope>
    <source>
        <strain evidence="3 4">CGMCC 1.5337</strain>
    </source>
</reference>
<feature type="transmembrane region" description="Helical" evidence="1">
    <location>
        <begin position="20"/>
        <end position="40"/>
    </location>
</feature>
<evidence type="ECO:0000256" key="1">
    <source>
        <dbReference type="SAM" id="Phobius"/>
    </source>
</evidence>
<evidence type="ECO:0000313" key="4">
    <source>
        <dbReference type="Proteomes" id="UP000198518"/>
    </source>
</evidence>
<evidence type="ECO:0000313" key="3">
    <source>
        <dbReference type="EMBL" id="SEW26480.1"/>
    </source>
</evidence>
<dbReference type="GO" id="GO:0008324">
    <property type="term" value="F:monoatomic cation transmembrane transporter activity"/>
    <property type="evidence" value="ECO:0007669"/>
    <property type="project" value="InterPro"/>
</dbReference>
<dbReference type="InterPro" id="IPR006037">
    <property type="entry name" value="RCK_C"/>
</dbReference>
<dbReference type="InterPro" id="IPR036721">
    <property type="entry name" value="RCK_C_sf"/>
</dbReference>
<feature type="transmembrane region" description="Helical" evidence="1">
    <location>
        <begin position="82"/>
        <end position="102"/>
    </location>
</feature>
<accession>A0A1I0QH58</accession>
<dbReference type="InterPro" id="IPR058604">
    <property type="entry name" value="DUF8167_3rd"/>
</dbReference>
<keyword evidence="4" id="KW-1185">Reference proteome</keyword>